<dbReference type="InterPro" id="IPR050275">
    <property type="entry name" value="PGM_Phosphatase"/>
</dbReference>
<evidence type="ECO:0000313" key="2">
    <source>
        <dbReference type="Proteomes" id="UP000307749"/>
    </source>
</evidence>
<reference evidence="1 2" key="1">
    <citation type="submission" date="2017-02" db="EMBL/GenBank/DDBJ databases">
        <title>Whole genome sequencing of Metallibacterium scheffleri DSM 24874 (T).</title>
        <authorList>
            <person name="Kumar S."/>
            <person name="Patil P."/>
            <person name="Patil P.B."/>
        </authorList>
    </citation>
    <scope>NUCLEOTIDE SEQUENCE [LARGE SCALE GENOMIC DNA]</scope>
    <source>
        <strain evidence="1 2">DSM 24874</strain>
    </source>
</reference>
<dbReference type="InterPro" id="IPR013078">
    <property type="entry name" value="His_Pase_superF_clade-1"/>
</dbReference>
<dbReference type="PANTHER" id="PTHR48100:SF1">
    <property type="entry name" value="HISTIDINE PHOSPHATASE FAMILY PROTEIN-RELATED"/>
    <property type="match status" value="1"/>
</dbReference>
<dbReference type="Gene3D" id="3.40.50.1240">
    <property type="entry name" value="Phosphoglycerate mutase-like"/>
    <property type="match status" value="1"/>
</dbReference>
<name>A0A4S3KJV6_9GAMM</name>
<dbReference type="GO" id="GO:0016791">
    <property type="term" value="F:phosphatase activity"/>
    <property type="evidence" value="ECO:0007669"/>
    <property type="project" value="TreeGrafter"/>
</dbReference>
<proteinExistence type="predicted"/>
<protein>
    <recommendedName>
        <fullName evidence="3">Histidine phosphatase family protein</fullName>
    </recommendedName>
</protein>
<sequence>MELILVRCAAAEAAPGTLRGQAPLRLGSTGFAALERLAASWIGPPPHLLYCSDLRRALQGAQIFAARFALEPLPDARLRELDLGQWNGVDFASASLRHPAAWRQWNADWIGSAPPGGECWLDLARRVRSWLQGLAAGGGDERRVLVLSHENPLRALLAEVLELPPAATCRLRIEPAHASALRLAGGTFEVSYLNSPQFLLL</sequence>
<comment type="caution">
    <text evidence="1">The sequence shown here is derived from an EMBL/GenBank/DDBJ whole genome shotgun (WGS) entry which is preliminary data.</text>
</comment>
<dbReference type="AlphaFoldDB" id="A0A4S3KJV6"/>
<dbReference type="OrthoDB" id="9783269at2"/>
<accession>A0A4S3KJV6</accession>
<dbReference type="Pfam" id="PF00300">
    <property type="entry name" value="His_Phos_1"/>
    <property type="match status" value="1"/>
</dbReference>
<dbReference type="SUPFAM" id="SSF53254">
    <property type="entry name" value="Phosphoglycerate mutase-like"/>
    <property type="match status" value="1"/>
</dbReference>
<dbReference type="SMART" id="SM00855">
    <property type="entry name" value="PGAM"/>
    <property type="match status" value="1"/>
</dbReference>
<evidence type="ECO:0008006" key="3">
    <source>
        <dbReference type="Google" id="ProtNLM"/>
    </source>
</evidence>
<keyword evidence="2" id="KW-1185">Reference proteome</keyword>
<dbReference type="GO" id="GO:0005737">
    <property type="term" value="C:cytoplasm"/>
    <property type="evidence" value="ECO:0007669"/>
    <property type="project" value="TreeGrafter"/>
</dbReference>
<evidence type="ECO:0000313" key="1">
    <source>
        <dbReference type="EMBL" id="THD09085.1"/>
    </source>
</evidence>
<dbReference type="Proteomes" id="UP000307749">
    <property type="component" value="Unassembled WGS sequence"/>
</dbReference>
<dbReference type="CDD" id="cd07067">
    <property type="entry name" value="HP_PGM_like"/>
    <property type="match status" value="1"/>
</dbReference>
<dbReference type="EMBL" id="MWQO01000042">
    <property type="protein sequence ID" value="THD09085.1"/>
    <property type="molecule type" value="Genomic_DNA"/>
</dbReference>
<dbReference type="STRING" id="993689.GCA_002077135_03379"/>
<organism evidence="1 2">
    <name type="scientific">Metallibacterium scheffleri</name>
    <dbReference type="NCBI Taxonomy" id="993689"/>
    <lineage>
        <taxon>Bacteria</taxon>
        <taxon>Pseudomonadati</taxon>
        <taxon>Pseudomonadota</taxon>
        <taxon>Gammaproteobacteria</taxon>
        <taxon>Lysobacterales</taxon>
        <taxon>Rhodanobacteraceae</taxon>
        <taxon>Metallibacterium</taxon>
    </lineage>
</organism>
<dbReference type="RefSeq" id="WP_081129802.1">
    <property type="nucleotide sequence ID" value="NZ_LDOS01000002.1"/>
</dbReference>
<gene>
    <name evidence="1" type="ORF">B1806_11920</name>
</gene>
<dbReference type="InterPro" id="IPR029033">
    <property type="entry name" value="His_PPase_superfam"/>
</dbReference>
<dbReference type="PANTHER" id="PTHR48100">
    <property type="entry name" value="BROAD-SPECIFICITY PHOSPHATASE YOR283W-RELATED"/>
    <property type="match status" value="1"/>
</dbReference>